<sequence>MVHLENFSAEILLLLFLIIVFLQSGIDKIFDWKGNVTWLKDHFSQTPLQKWVPFLLFTILIFETVSGILCGVGLLEIIVYGKAEYAFYGSVLSCISLLMLLFGQRLAKDYEGAKNIAVYFIPAIILVYILRT</sequence>
<keyword evidence="1" id="KW-0812">Transmembrane</keyword>
<feature type="transmembrane region" description="Helical" evidence="1">
    <location>
        <begin position="12"/>
        <end position="30"/>
    </location>
</feature>
<feature type="transmembrane region" description="Helical" evidence="1">
    <location>
        <begin position="115"/>
        <end position="131"/>
    </location>
</feature>
<reference evidence="3" key="1">
    <citation type="journal article" date="2019" name="Int. J. Syst. Evol. Microbiol.">
        <title>The Global Catalogue of Microorganisms (GCM) 10K type strain sequencing project: providing services to taxonomists for standard genome sequencing and annotation.</title>
        <authorList>
            <consortium name="The Broad Institute Genomics Platform"/>
            <consortium name="The Broad Institute Genome Sequencing Center for Infectious Disease"/>
            <person name="Wu L."/>
            <person name="Ma J."/>
        </authorList>
    </citation>
    <scope>NUCLEOTIDE SEQUENCE [LARGE SCALE GENOMIC DNA]</scope>
    <source>
        <strain evidence="3">CECT 7477</strain>
    </source>
</reference>
<dbReference type="EMBL" id="JBHSAW010000004">
    <property type="protein sequence ID" value="MFC4095795.1"/>
    <property type="molecule type" value="Genomic_DNA"/>
</dbReference>
<feature type="transmembrane region" description="Helical" evidence="1">
    <location>
        <begin position="51"/>
        <end position="79"/>
    </location>
</feature>
<accession>A0ABV8JRU6</accession>
<protein>
    <submittedName>
        <fullName evidence="2">DoxX family membrane protein</fullName>
    </submittedName>
</protein>
<dbReference type="RefSeq" id="WP_192460554.1">
    <property type="nucleotide sequence ID" value="NZ_JACYFJ010000001.1"/>
</dbReference>
<gene>
    <name evidence="2" type="ORF">ACFOUT_07910</name>
</gene>
<keyword evidence="1" id="KW-1133">Transmembrane helix</keyword>
<keyword evidence="3" id="KW-1185">Reference proteome</keyword>
<evidence type="ECO:0000313" key="3">
    <source>
        <dbReference type="Proteomes" id="UP001595814"/>
    </source>
</evidence>
<keyword evidence="1" id="KW-0472">Membrane</keyword>
<name>A0ABV8JRU6_9FLAO</name>
<organism evidence="2 3">
    <name type="scientific">Euzebyella saccharophila</name>
    <dbReference type="NCBI Taxonomy" id="679664"/>
    <lineage>
        <taxon>Bacteria</taxon>
        <taxon>Pseudomonadati</taxon>
        <taxon>Bacteroidota</taxon>
        <taxon>Flavobacteriia</taxon>
        <taxon>Flavobacteriales</taxon>
        <taxon>Flavobacteriaceae</taxon>
        <taxon>Euzebyella</taxon>
    </lineage>
</organism>
<proteinExistence type="predicted"/>
<evidence type="ECO:0000313" key="2">
    <source>
        <dbReference type="EMBL" id="MFC4095795.1"/>
    </source>
</evidence>
<comment type="caution">
    <text evidence="2">The sequence shown here is derived from an EMBL/GenBank/DDBJ whole genome shotgun (WGS) entry which is preliminary data.</text>
</comment>
<feature type="transmembrane region" description="Helical" evidence="1">
    <location>
        <begin position="85"/>
        <end position="103"/>
    </location>
</feature>
<dbReference type="Proteomes" id="UP001595814">
    <property type="component" value="Unassembled WGS sequence"/>
</dbReference>
<evidence type="ECO:0000256" key="1">
    <source>
        <dbReference type="SAM" id="Phobius"/>
    </source>
</evidence>